<dbReference type="EMBL" id="CP001897">
    <property type="protein sequence ID" value="ADC64114.1"/>
    <property type="molecule type" value="Genomic_DNA"/>
</dbReference>
<evidence type="ECO:0000313" key="2">
    <source>
        <dbReference type="Proteomes" id="UP000001441"/>
    </source>
</evidence>
<dbReference type="Proteomes" id="UP000001441">
    <property type="component" value="Plasmid pALVIN01"/>
</dbReference>
<keyword evidence="2" id="KW-1185">Reference proteome</keyword>
<dbReference type="HOGENOM" id="CLU_1536895_0_0_6"/>
<dbReference type="AlphaFoldDB" id="D3RWA2"/>
<dbReference type="KEGG" id="alv:Alvin_3219"/>
<evidence type="ECO:0000313" key="1">
    <source>
        <dbReference type="EMBL" id="ADC64114.1"/>
    </source>
</evidence>
<geneLocation type="plasmid" evidence="1 2">
    <name>pALVIN01</name>
</geneLocation>
<proteinExistence type="predicted"/>
<sequence length="178" mass="20632">MSTPAPSHVPNALDQQQIPAGDALRLTVMISRGSVEACDIKLVLARLAPLADSRKVALYWQGTLSFYFEGWEQDPRELYEIPEFRAYFRALTDAWPYWWHYIEKDGQAFSLVLGLLCRGHIEFTGDVSIGWRFADPDEIRRTIRALHEGVSRLYAWLKLSEEDSRQIEQQIDTLARYR</sequence>
<accession>D3RWA2</accession>
<gene>
    <name evidence="1" type="ordered locus">Alvin_3219</name>
</gene>
<reference evidence="1 2" key="1">
    <citation type="journal article" date="2011" name="Stand. Genomic Sci.">
        <title>Complete genome sequence of Allochromatium vinosum DSM 180(T).</title>
        <authorList>
            <person name="Weissgerber T."/>
            <person name="Zigann R."/>
            <person name="Bruce D."/>
            <person name="Chang Y.J."/>
            <person name="Detter J.C."/>
            <person name="Han C."/>
            <person name="Hauser L."/>
            <person name="Jeffries C.D."/>
            <person name="Land M."/>
            <person name="Munk A.C."/>
            <person name="Tapia R."/>
            <person name="Dahl C."/>
        </authorList>
    </citation>
    <scope>NUCLEOTIDE SEQUENCE [LARGE SCALE GENOMIC DNA]</scope>
    <source>
        <strain evidence="2">ATCC 17899 / DSM 180 / NBRC 103801 / NCIMB 10441 / D</strain>
        <plasmid evidence="2">Plasmid pALVIN01</plasmid>
    </source>
</reference>
<dbReference type="OrthoDB" id="4951670at2"/>
<name>D3RWA2_ALLVD</name>
<keyword evidence="1" id="KW-0614">Plasmid</keyword>
<protein>
    <submittedName>
        <fullName evidence="1">Uncharacterized protein</fullName>
    </submittedName>
</protein>
<dbReference type="RefSeq" id="WP_012972378.1">
    <property type="nucleotide sequence ID" value="NC_013852.1"/>
</dbReference>
<organism evidence="1 2">
    <name type="scientific">Allochromatium vinosum (strain ATCC 17899 / DSM 180 / NBRC 103801 / NCIMB 10441 / D)</name>
    <name type="common">Chromatium vinosum</name>
    <dbReference type="NCBI Taxonomy" id="572477"/>
    <lineage>
        <taxon>Bacteria</taxon>
        <taxon>Pseudomonadati</taxon>
        <taxon>Pseudomonadota</taxon>
        <taxon>Gammaproteobacteria</taxon>
        <taxon>Chromatiales</taxon>
        <taxon>Chromatiaceae</taxon>
        <taxon>Allochromatium</taxon>
    </lineage>
</organism>